<name>A0A0M8MTB0_9BASI</name>
<feature type="domain" description="DNA-directed RNA polymerase RBP11-like dimerisation" evidence="8">
    <location>
        <begin position="26"/>
        <end position="99"/>
    </location>
</feature>
<evidence type="ECO:0000313" key="10">
    <source>
        <dbReference type="Proteomes" id="UP000037751"/>
    </source>
</evidence>
<proteinExistence type="inferred from homology"/>
<dbReference type="InterPro" id="IPR033898">
    <property type="entry name" value="RNAP_AC19"/>
</dbReference>
<dbReference type="GO" id="GO:0003899">
    <property type="term" value="F:DNA-directed RNA polymerase activity"/>
    <property type="evidence" value="ECO:0007669"/>
    <property type="project" value="InterPro"/>
</dbReference>
<dbReference type="RefSeq" id="XP_017990823.1">
    <property type="nucleotide sequence ID" value="XM_018136063.1"/>
</dbReference>
<keyword evidence="3 9" id="KW-0240">DNA-directed RNA polymerase</keyword>
<evidence type="ECO:0000256" key="3">
    <source>
        <dbReference type="ARBA" id="ARBA00022478"/>
    </source>
</evidence>
<evidence type="ECO:0000256" key="4">
    <source>
        <dbReference type="ARBA" id="ARBA00023163"/>
    </source>
</evidence>
<dbReference type="GO" id="GO:0055029">
    <property type="term" value="C:nuclear DNA-directed RNA polymerase complex"/>
    <property type="evidence" value="ECO:0007669"/>
    <property type="project" value="UniProtKB-ARBA"/>
</dbReference>
<dbReference type="VEuPathDB" id="FungiDB:Malapachy_1559"/>
<dbReference type="GO" id="GO:0005666">
    <property type="term" value="C:RNA polymerase III complex"/>
    <property type="evidence" value="ECO:0007669"/>
    <property type="project" value="TreeGrafter"/>
</dbReference>
<dbReference type="PANTHER" id="PTHR13946">
    <property type="entry name" value="DNA-DIRECTED RNA POLYMERASE I,II,III"/>
    <property type="match status" value="1"/>
</dbReference>
<comment type="subcellular location">
    <subcellularLocation>
        <location evidence="1">Nucleus</location>
    </subcellularLocation>
</comment>
<accession>A0A0M8MTB0</accession>
<dbReference type="PROSITE" id="PS01154">
    <property type="entry name" value="RNA_POL_L_13KD"/>
    <property type="match status" value="1"/>
</dbReference>
<dbReference type="Proteomes" id="UP000037751">
    <property type="component" value="Unassembled WGS sequence"/>
</dbReference>
<dbReference type="Pfam" id="PF13656">
    <property type="entry name" value="RNA_pol_L_2"/>
    <property type="match status" value="1"/>
</dbReference>
<evidence type="ECO:0000256" key="7">
    <source>
        <dbReference type="SAM" id="MobiDB-lite"/>
    </source>
</evidence>
<dbReference type="OrthoDB" id="510325at2759"/>
<dbReference type="GeneID" id="28727938"/>
<evidence type="ECO:0000256" key="1">
    <source>
        <dbReference type="ARBA" id="ARBA00004123"/>
    </source>
</evidence>
<dbReference type="PANTHER" id="PTHR13946:SF28">
    <property type="entry name" value="DNA-DIRECTED RNA POLYMERASES I AND III SUBUNIT RPAC2"/>
    <property type="match status" value="1"/>
</dbReference>
<dbReference type="Gene3D" id="3.30.1360.10">
    <property type="entry name" value="RNA polymerase, RBP11-like subunit"/>
    <property type="match status" value="1"/>
</dbReference>
<evidence type="ECO:0000256" key="5">
    <source>
        <dbReference type="ARBA" id="ARBA00023242"/>
    </source>
</evidence>
<dbReference type="STRING" id="77020.A0A0M8MTB0"/>
<dbReference type="InterPro" id="IPR008193">
    <property type="entry name" value="RNA_pol_Rpb11_13-16kDa_CS"/>
</dbReference>
<comment type="similarity">
    <text evidence="6">Belongs to the archaeal Rpo11/eukaryotic RPB11/RPC19 RNA polymerase subunit family.</text>
</comment>
<dbReference type="InterPro" id="IPR036603">
    <property type="entry name" value="RBP11-like"/>
</dbReference>
<organism evidence="9 10">
    <name type="scientific">Malassezia pachydermatis</name>
    <dbReference type="NCBI Taxonomy" id="77020"/>
    <lineage>
        <taxon>Eukaryota</taxon>
        <taxon>Fungi</taxon>
        <taxon>Dikarya</taxon>
        <taxon>Basidiomycota</taxon>
        <taxon>Ustilaginomycotina</taxon>
        <taxon>Malasseziomycetes</taxon>
        <taxon>Malasseziales</taxon>
        <taxon>Malasseziaceae</taxon>
        <taxon>Malassezia</taxon>
    </lineage>
</organism>
<sequence length="127" mass="14309">MDESDASAVRGKITLLPGHDAELTSVTFCILDEDHTMGNALRYMLMKDPRVEFCGYTLPHPSENKIHMRVQMQENTVTAMVAMRDALDELDRVFTTIQDKYQASISSGMEREEAPKPSVPLRTEFSA</sequence>
<evidence type="ECO:0000256" key="6">
    <source>
        <dbReference type="ARBA" id="ARBA00025751"/>
    </source>
</evidence>
<dbReference type="GO" id="GO:0006362">
    <property type="term" value="P:transcription elongation by RNA polymerase I"/>
    <property type="evidence" value="ECO:0007669"/>
    <property type="project" value="TreeGrafter"/>
</dbReference>
<comment type="caution">
    <text evidence="9">The sequence shown here is derived from an EMBL/GenBank/DDBJ whole genome shotgun (WGS) entry which is preliminary data.</text>
</comment>
<dbReference type="AlphaFoldDB" id="A0A0M8MTB0"/>
<dbReference type="GO" id="GO:0005736">
    <property type="term" value="C:RNA polymerase I complex"/>
    <property type="evidence" value="ECO:0007669"/>
    <property type="project" value="TreeGrafter"/>
</dbReference>
<dbReference type="GO" id="GO:0046983">
    <property type="term" value="F:protein dimerization activity"/>
    <property type="evidence" value="ECO:0007669"/>
    <property type="project" value="InterPro"/>
</dbReference>
<evidence type="ECO:0000256" key="2">
    <source>
        <dbReference type="ARBA" id="ARBA00022079"/>
    </source>
</evidence>
<keyword evidence="4" id="KW-0804">Transcription</keyword>
<dbReference type="CDD" id="cd07029">
    <property type="entry name" value="RNAP_I_III_AC19"/>
    <property type="match status" value="1"/>
</dbReference>
<gene>
    <name evidence="9" type="ORF">Malapachy_1559</name>
</gene>
<dbReference type="InterPro" id="IPR022905">
    <property type="entry name" value="Rpo11-like"/>
</dbReference>
<dbReference type="EMBL" id="LGAV01000007">
    <property type="protein sequence ID" value="KOS13191.1"/>
    <property type="molecule type" value="Genomic_DNA"/>
</dbReference>
<reference evidence="9 10" key="1">
    <citation type="submission" date="2015-07" db="EMBL/GenBank/DDBJ databases">
        <title>Draft Genome Sequence of Malassezia furfur CBS1878 and Malassezia pachydermatis CBS1879.</title>
        <authorList>
            <person name="Triana S."/>
            <person name="Ohm R."/>
            <person name="Gonzalez A."/>
            <person name="DeCock H."/>
            <person name="Restrepo S."/>
            <person name="Celis A."/>
        </authorList>
    </citation>
    <scope>NUCLEOTIDE SEQUENCE [LARGE SCALE GENOMIC DNA]</scope>
    <source>
        <strain evidence="9 10">CBS 1879</strain>
    </source>
</reference>
<dbReference type="HAMAP" id="MF_00261">
    <property type="entry name" value="RNApol_arch_Rpo11"/>
    <property type="match status" value="1"/>
</dbReference>
<keyword evidence="10" id="KW-1185">Reference proteome</keyword>
<protein>
    <recommendedName>
        <fullName evidence="2">DNA-directed RNA polymerases I and III subunit RPAC2</fullName>
    </recommendedName>
</protein>
<evidence type="ECO:0000259" key="8">
    <source>
        <dbReference type="Pfam" id="PF13656"/>
    </source>
</evidence>
<evidence type="ECO:0000313" key="9">
    <source>
        <dbReference type="EMBL" id="KOS13191.1"/>
    </source>
</evidence>
<dbReference type="SUPFAM" id="SSF55257">
    <property type="entry name" value="RBP11-like subunits of RNA polymerase"/>
    <property type="match status" value="1"/>
</dbReference>
<keyword evidence="5" id="KW-0539">Nucleus</keyword>
<dbReference type="FunFam" id="3.30.1360.10:FF:000006">
    <property type="entry name" value="DNA-directed RNA polymerases I and III subunit RPAC2"/>
    <property type="match status" value="1"/>
</dbReference>
<dbReference type="GO" id="GO:0003677">
    <property type="term" value="F:DNA binding"/>
    <property type="evidence" value="ECO:0007669"/>
    <property type="project" value="InterPro"/>
</dbReference>
<feature type="region of interest" description="Disordered" evidence="7">
    <location>
        <begin position="104"/>
        <end position="127"/>
    </location>
</feature>
<dbReference type="GO" id="GO:0006383">
    <property type="term" value="P:transcription by RNA polymerase III"/>
    <property type="evidence" value="ECO:0007669"/>
    <property type="project" value="TreeGrafter"/>
</dbReference>
<dbReference type="InterPro" id="IPR009025">
    <property type="entry name" value="RBP11-like_dimer"/>
</dbReference>